<dbReference type="EMBL" id="CP060139">
    <property type="protein sequence ID" value="QNR22742.1"/>
    <property type="molecule type" value="Genomic_DNA"/>
</dbReference>
<reference evidence="1 2" key="1">
    <citation type="submission" date="2020-08" db="EMBL/GenBank/DDBJ databases">
        <title>Croceimicrobium hydrocarbonivorans gen. nov., sp. nov., a novel marine bacterium isolated from a bacterial consortium that degrades polyethylene terephthalate.</title>
        <authorList>
            <person name="Liu R."/>
        </authorList>
    </citation>
    <scope>NUCLEOTIDE SEQUENCE [LARGE SCALE GENOMIC DNA]</scope>
    <source>
        <strain evidence="1 2">A20-9</strain>
    </source>
</reference>
<accession>A0A7H0VAJ4</accession>
<gene>
    <name evidence="1" type="ORF">H4K34_10145</name>
</gene>
<protein>
    <submittedName>
        <fullName evidence="1">Uncharacterized protein</fullName>
    </submittedName>
</protein>
<dbReference type="Proteomes" id="UP000516305">
    <property type="component" value="Chromosome"/>
</dbReference>
<evidence type="ECO:0000313" key="2">
    <source>
        <dbReference type="Proteomes" id="UP000516305"/>
    </source>
</evidence>
<name>A0A7H0VAJ4_9FLAO</name>
<proteinExistence type="predicted"/>
<dbReference type="KEGG" id="chyd:H4K34_10145"/>
<dbReference type="AlphaFoldDB" id="A0A7H0VAJ4"/>
<sequence length="90" mass="10468">MNLSKKKGKNHQSPAIQKKNFRLHFLALIVFLFSLSIVQARVYLCEDHGHTLVNYPCERIDRVFINGQWMEADCDNVNVPRGWTIDCCCE</sequence>
<dbReference type="RefSeq" id="WP_210757309.1">
    <property type="nucleotide sequence ID" value="NZ_CP060139.1"/>
</dbReference>
<keyword evidence="2" id="KW-1185">Reference proteome</keyword>
<evidence type="ECO:0000313" key="1">
    <source>
        <dbReference type="EMBL" id="QNR22742.1"/>
    </source>
</evidence>
<organism evidence="1 2">
    <name type="scientific">Croceimicrobium hydrocarbonivorans</name>
    <dbReference type="NCBI Taxonomy" id="2761580"/>
    <lineage>
        <taxon>Bacteria</taxon>
        <taxon>Pseudomonadati</taxon>
        <taxon>Bacteroidota</taxon>
        <taxon>Flavobacteriia</taxon>
        <taxon>Flavobacteriales</taxon>
        <taxon>Owenweeksiaceae</taxon>
        <taxon>Croceimicrobium</taxon>
    </lineage>
</organism>